<dbReference type="Gene3D" id="1.10.1330.10">
    <property type="entry name" value="Dockerin domain"/>
    <property type="match status" value="1"/>
</dbReference>
<evidence type="ECO:0000313" key="3">
    <source>
        <dbReference type="Proteomes" id="UP001154312"/>
    </source>
</evidence>
<comment type="caution">
    <text evidence="2">The sequence shown here is derived from an EMBL/GenBank/DDBJ whole genome shotgun (WGS) entry which is preliminary data.</text>
</comment>
<dbReference type="GO" id="GO:0000272">
    <property type="term" value="P:polysaccharide catabolic process"/>
    <property type="evidence" value="ECO:0007669"/>
    <property type="project" value="InterPro"/>
</dbReference>
<organism evidence="2 3">
    <name type="scientific">Pelotomaculum isophthalicicum JI</name>
    <dbReference type="NCBI Taxonomy" id="947010"/>
    <lineage>
        <taxon>Bacteria</taxon>
        <taxon>Bacillati</taxon>
        <taxon>Bacillota</taxon>
        <taxon>Clostridia</taxon>
        <taxon>Eubacteriales</taxon>
        <taxon>Desulfotomaculaceae</taxon>
        <taxon>Pelotomaculum</taxon>
    </lineage>
</organism>
<protein>
    <submittedName>
        <fullName evidence="2">Dockerin type I domain-containing protein</fullName>
    </submittedName>
</protein>
<accession>A0A9X4JT30</accession>
<dbReference type="GO" id="GO:0004553">
    <property type="term" value="F:hydrolase activity, hydrolyzing O-glycosyl compounds"/>
    <property type="evidence" value="ECO:0007669"/>
    <property type="project" value="InterPro"/>
</dbReference>
<dbReference type="EMBL" id="JAKOAV010000001">
    <property type="protein sequence ID" value="MDF9406775.1"/>
    <property type="molecule type" value="Genomic_DNA"/>
</dbReference>
<feature type="chain" id="PRO_5040984455" evidence="1">
    <location>
        <begin position="25"/>
        <end position="188"/>
    </location>
</feature>
<dbReference type="InterPro" id="IPR002105">
    <property type="entry name" value="Dockerin_1_rpt"/>
</dbReference>
<dbReference type="AlphaFoldDB" id="A0A9X4JT30"/>
<dbReference type="InterPro" id="IPR018247">
    <property type="entry name" value="EF_Hand_1_Ca_BS"/>
</dbReference>
<evidence type="ECO:0000313" key="2">
    <source>
        <dbReference type="EMBL" id="MDF9406775.1"/>
    </source>
</evidence>
<gene>
    <name evidence="2" type="ORF">L7E55_00115</name>
</gene>
<dbReference type="PROSITE" id="PS00018">
    <property type="entry name" value="EF_HAND_1"/>
    <property type="match status" value="1"/>
</dbReference>
<dbReference type="Proteomes" id="UP001154312">
    <property type="component" value="Unassembled WGS sequence"/>
</dbReference>
<keyword evidence="3" id="KW-1185">Reference proteome</keyword>
<proteinExistence type="predicted"/>
<dbReference type="SUPFAM" id="SSF63446">
    <property type="entry name" value="Type I dockerin domain"/>
    <property type="match status" value="1"/>
</dbReference>
<name>A0A9X4JT30_9FIRM</name>
<sequence>MGKFRSTIFICILLSLFFSVPSFAPGEPMIPAAYWGSIKYNNGVPVSSGTLEAVVDGVVCGSIAVNNGFYGQTGTGQKLVVQGNNLEPGDTVYFRVNTGGRVINASESVDWQSGDTRPVNLTLQSAGIIGDVNGDGMVGGLDFSALLAAWNKKEGESGYNNLCDFNGDKTTGGLDFSIMLQNWNKSVY</sequence>
<dbReference type="Pfam" id="PF00404">
    <property type="entry name" value="Dockerin_1"/>
    <property type="match status" value="1"/>
</dbReference>
<keyword evidence="1" id="KW-0732">Signal</keyword>
<reference evidence="2" key="1">
    <citation type="submission" date="2022-02" db="EMBL/GenBank/DDBJ databases">
        <authorList>
            <person name="Leng L."/>
        </authorList>
    </citation>
    <scope>NUCLEOTIDE SEQUENCE</scope>
    <source>
        <strain evidence="2">JI</strain>
    </source>
</reference>
<dbReference type="RefSeq" id="WP_277441920.1">
    <property type="nucleotide sequence ID" value="NZ_JAKOAV010000001.1"/>
</dbReference>
<feature type="signal peptide" evidence="1">
    <location>
        <begin position="1"/>
        <end position="24"/>
    </location>
</feature>
<dbReference type="InterPro" id="IPR036439">
    <property type="entry name" value="Dockerin_dom_sf"/>
</dbReference>
<evidence type="ECO:0000256" key="1">
    <source>
        <dbReference type="SAM" id="SignalP"/>
    </source>
</evidence>